<reference evidence="12" key="1">
    <citation type="submission" date="2025-08" db="UniProtKB">
        <authorList>
            <consortium name="RefSeq"/>
        </authorList>
    </citation>
    <scope>IDENTIFICATION</scope>
    <source>
        <tissue evidence="12">Testes</tissue>
    </source>
</reference>
<dbReference type="PANTHER" id="PTHR10696">
    <property type="entry name" value="GAMMA-BUTYROBETAINE HYDROXYLASE-RELATED"/>
    <property type="match status" value="1"/>
</dbReference>
<dbReference type="CDD" id="cd00250">
    <property type="entry name" value="CAS_like"/>
    <property type="match status" value="1"/>
</dbReference>
<comment type="pathway">
    <text evidence="2">Amine and polyamine biosynthesis; carnitine biosynthesis.</text>
</comment>
<evidence type="ECO:0000313" key="12">
    <source>
        <dbReference type="RefSeq" id="XP_006820164.1"/>
    </source>
</evidence>
<protein>
    <submittedName>
        <fullName evidence="12">Gamma-butyrobetaine dioxygenase-like</fullName>
    </submittedName>
</protein>
<dbReference type="Gene3D" id="3.30.2020.30">
    <property type="match status" value="1"/>
</dbReference>
<comment type="cofactor">
    <cofactor evidence="1">
        <name>Fe(2+)</name>
        <dbReference type="ChEBI" id="CHEBI:29033"/>
    </cofactor>
</comment>
<dbReference type="Pfam" id="PF02668">
    <property type="entry name" value="TauD"/>
    <property type="match status" value="1"/>
</dbReference>
<evidence type="ECO:0000256" key="7">
    <source>
        <dbReference type="ARBA" id="ARBA00023002"/>
    </source>
</evidence>
<evidence type="ECO:0000256" key="2">
    <source>
        <dbReference type="ARBA" id="ARBA00005022"/>
    </source>
</evidence>
<feature type="domain" description="Gamma-butyrobetaine hydroxylase-like N-terminal" evidence="10">
    <location>
        <begin position="8"/>
        <end position="90"/>
    </location>
</feature>
<keyword evidence="6" id="KW-0223">Dioxygenase</keyword>
<dbReference type="SUPFAM" id="SSF51197">
    <property type="entry name" value="Clavaminate synthase-like"/>
    <property type="match status" value="1"/>
</dbReference>
<comment type="similarity">
    <text evidence="3">Belongs to the gamma-BBH/TMLD family.</text>
</comment>
<evidence type="ECO:0000256" key="1">
    <source>
        <dbReference type="ARBA" id="ARBA00001954"/>
    </source>
</evidence>
<dbReference type="InterPro" id="IPR050411">
    <property type="entry name" value="AlphaKG_dependent_hydroxylases"/>
</dbReference>
<dbReference type="Gene3D" id="3.60.130.10">
    <property type="entry name" value="Clavaminate synthase-like"/>
    <property type="match status" value="1"/>
</dbReference>
<dbReference type="PANTHER" id="PTHR10696:SF33">
    <property type="entry name" value="GAMMA-BUTYROBETAINE DIOXYGENASE"/>
    <property type="match status" value="1"/>
</dbReference>
<keyword evidence="11" id="KW-1185">Reference proteome</keyword>
<keyword evidence="7" id="KW-0560">Oxidoreductase</keyword>
<dbReference type="Proteomes" id="UP000694865">
    <property type="component" value="Unplaced"/>
</dbReference>
<dbReference type="InterPro" id="IPR003819">
    <property type="entry name" value="TauD/TfdA-like"/>
</dbReference>
<evidence type="ECO:0000256" key="6">
    <source>
        <dbReference type="ARBA" id="ARBA00022964"/>
    </source>
</evidence>
<accession>A0ABM0MJH3</accession>
<evidence type="ECO:0000259" key="10">
    <source>
        <dbReference type="Pfam" id="PF06155"/>
    </source>
</evidence>
<keyword evidence="4" id="KW-0479">Metal-binding</keyword>
<evidence type="ECO:0000256" key="4">
    <source>
        <dbReference type="ARBA" id="ARBA00022723"/>
    </source>
</evidence>
<dbReference type="RefSeq" id="XP_006820164.1">
    <property type="nucleotide sequence ID" value="XM_006820101.1"/>
</dbReference>
<dbReference type="InterPro" id="IPR042098">
    <property type="entry name" value="TauD-like_sf"/>
</dbReference>
<keyword evidence="8" id="KW-0408">Iron</keyword>
<dbReference type="Pfam" id="PF06155">
    <property type="entry name" value="GBBH-like_N"/>
    <property type="match status" value="1"/>
</dbReference>
<gene>
    <name evidence="12" type="primary">LOC100375436</name>
</gene>
<evidence type="ECO:0000256" key="5">
    <source>
        <dbReference type="ARBA" id="ARBA00022873"/>
    </source>
</evidence>
<organism evidence="11 12">
    <name type="scientific">Saccoglossus kowalevskii</name>
    <name type="common">Acorn worm</name>
    <dbReference type="NCBI Taxonomy" id="10224"/>
    <lineage>
        <taxon>Eukaryota</taxon>
        <taxon>Metazoa</taxon>
        <taxon>Hemichordata</taxon>
        <taxon>Enteropneusta</taxon>
        <taxon>Harrimaniidae</taxon>
        <taxon>Saccoglossus</taxon>
    </lineage>
</organism>
<dbReference type="GeneID" id="100375436"/>
<dbReference type="InterPro" id="IPR010376">
    <property type="entry name" value="GBBH-like_N"/>
</dbReference>
<name>A0ABM0MJH3_SACKO</name>
<dbReference type="InterPro" id="IPR038492">
    <property type="entry name" value="GBBH-like_N_sf"/>
</dbReference>
<sequence length="379" mass="43102">MQSATNVDDERLVMVTFADGLQSKYPYIWLLDNCLCSKCYIHSANQRRLLFSQLDFQAAPESVTITADGANLTVTWSKEHSSDYTADWLRTHQFDSSKPDEAAEPHLNIWGAEMVNTIPTYNFESVMNDDAELYKWLNSLNTTGLALIKNVPRKVGQNERIANRVSYLRPTNYGVFFTVKSKMGASNAAYTTARLGLHTDLPFYDHTPGQCDDEGGVSEFTDGFKAALQLKEENPKAFKILTTSWLDFFDIGTDYYPYNLTRQATPIGLGRNGEVERIRYNQTCRSTMMRIPVEQVEAVYKALKAFDEILHHKDNIIQFKMESGDMVAFNNIRVLHGRSAFKIGQQGSRHLEGGYIDWDEIRSKLRVLKASLKSPLSWV</sequence>
<proteinExistence type="inferred from homology"/>
<evidence type="ECO:0000256" key="8">
    <source>
        <dbReference type="ARBA" id="ARBA00023004"/>
    </source>
</evidence>
<evidence type="ECO:0000259" key="9">
    <source>
        <dbReference type="Pfam" id="PF02668"/>
    </source>
</evidence>
<evidence type="ECO:0000256" key="3">
    <source>
        <dbReference type="ARBA" id="ARBA00008654"/>
    </source>
</evidence>
<feature type="domain" description="TauD/TfdA-like" evidence="9">
    <location>
        <begin position="110"/>
        <end position="355"/>
    </location>
</feature>
<keyword evidence="5" id="KW-0124">Carnitine biosynthesis</keyword>
<evidence type="ECO:0000313" key="11">
    <source>
        <dbReference type="Proteomes" id="UP000694865"/>
    </source>
</evidence>